<comment type="caution">
    <text evidence="1">The sequence shown here is derived from an EMBL/GenBank/DDBJ whole genome shotgun (WGS) entry which is preliminary data.</text>
</comment>
<evidence type="ECO:0000313" key="1">
    <source>
        <dbReference type="EMBL" id="GAA3165708.1"/>
    </source>
</evidence>
<protein>
    <recommendedName>
        <fullName evidence="3">XRE family transcriptional regulator</fullName>
    </recommendedName>
</protein>
<name>A0ABP6P503_9ACTN</name>
<keyword evidence="2" id="KW-1185">Reference proteome</keyword>
<organism evidence="1 2">
    <name type="scientific">Planomonospora alba</name>
    <dbReference type="NCBI Taxonomy" id="161354"/>
    <lineage>
        <taxon>Bacteria</taxon>
        <taxon>Bacillati</taxon>
        <taxon>Actinomycetota</taxon>
        <taxon>Actinomycetes</taxon>
        <taxon>Streptosporangiales</taxon>
        <taxon>Streptosporangiaceae</taxon>
        <taxon>Planomonospora</taxon>
    </lineage>
</organism>
<evidence type="ECO:0000313" key="2">
    <source>
        <dbReference type="Proteomes" id="UP001500320"/>
    </source>
</evidence>
<gene>
    <name evidence="1" type="ORF">GCM10010466_65620</name>
</gene>
<evidence type="ECO:0008006" key="3">
    <source>
        <dbReference type="Google" id="ProtNLM"/>
    </source>
</evidence>
<sequence>MTDAALPPGAHRRFLYQLFAYYKLAGRPTLREISSTIDTLDLKASVSPETIRRVLQGILVPPRWDTVNAIYEALCHLGGTSPDAADWTDVEDPRDEGEWRQMRINLKFLWNHALDHPEPDEPPLPF</sequence>
<reference evidence="2" key="1">
    <citation type="journal article" date="2019" name="Int. J. Syst. Evol. Microbiol.">
        <title>The Global Catalogue of Microorganisms (GCM) 10K type strain sequencing project: providing services to taxonomists for standard genome sequencing and annotation.</title>
        <authorList>
            <consortium name="The Broad Institute Genomics Platform"/>
            <consortium name="The Broad Institute Genome Sequencing Center for Infectious Disease"/>
            <person name="Wu L."/>
            <person name="Ma J."/>
        </authorList>
    </citation>
    <scope>NUCLEOTIDE SEQUENCE [LARGE SCALE GENOMIC DNA]</scope>
    <source>
        <strain evidence="2">JCM 9373</strain>
    </source>
</reference>
<dbReference type="EMBL" id="BAAAUT010000092">
    <property type="protein sequence ID" value="GAA3165708.1"/>
    <property type="molecule type" value="Genomic_DNA"/>
</dbReference>
<dbReference type="Proteomes" id="UP001500320">
    <property type="component" value="Unassembled WGS sequence"/>
</dbReference>
<proteinExistence type="predicted"/>
<accession>A0ABP6P503</accession>